<evidence type="ECO:0000256" key="1">
    <source>
        <dbReference type="ARBA" id="ARBA00023125"/>
    </source>
</evidence>
<dbReference type="InterPro" id="IPR001387">
    <property type="entry name" value="Cro/C1-type_HTH"/>
</dbReference>
<dbReference type="Proteomes" id="UP000440716">
    <property type="component" value="Unassembled WGS sequence"/>
</dbReference>
<dbReference type="OrthoDB" id="9809730at2"/>
<dbReference type="SUPFAM" id="SSF47413">
    <property type="entry name" value="lambda repressor-like DNA-binding domains"/>
    <property type="match status" value="1"/>
</dbReference>
<reference evidence="4 6" key="2">
    <citation type="submission" date="2019-12" db="EMBL/GenBank/DDBJ databases">
        <title>Whole-genome sequencing of Allorhizobium vitis.</title>
        <authorList>
            <person name="Gan H.M."/>
            <person name="Szegedi E."/>
            <person name="Burr T."/>
            <person name="Savka M.A."/>
        </authorList>
    </citation>
    <scope>NUCLEOTIDE SEQUENCE [LARGE SCALE GENOMIC DNA]</scope>
    <source>
        <strain evidence="4 6">CG415</strain>
    </source>
</reference>
<evidence type="ECO:0000259" key="2">
    <source>
        <dbReference type="PROSITE" id="PS50943"/>
    </source>
</evidence>
<dbReference type="GO" id="GO:0003677">
    <property type="term" value="F:DNA binding"/>
    <property type="evidence" value="ECO:0007669"/>
    <property type="project" value="UniProtKB-KW"/>
</dbReference>
<evidence type="ECO:0000313" key="6">
    <source>
        <dbReference type="Proteomes" id="UP000440716"/>
    </source>
</evidence>
<accession>A0A109CQK0</accession>
<evidence type="ECO:0000313" key="3">
    <source>
        <dbReference type="EMBL" id="KAA3529453.1"/>
    </source>
</evidence>
<feature type="domain" description="HTH cro/C1-type" evidence="2">
    <location>
        <begin position="8"/>
        <end position="66"/>
    </location>
</feature>
<dbReference type="InterPro" id="IPR010982">
    <property type="entry name" value="Lambda_DNA-bd_dom_sf"/>
</dbReference>
<gene>
    <name evidence="3" type="ORF">DXT89_06795</name>
    <name evidence="4" type="ORF">GOZ88_16905</name>
</gene>
<dbReference type="PANTHER" id="PTHR46558:SF4">
    <property type="entry name" value="DNA-BIDING PHAGE PROTEIN"/>
    <property type="match status" value="1"/>
</dbReference>
<keyword evidence="1" id="KW-0238">DNA-binding</keyword>
<dbReference type="Proteomes" id="UP000436911">
    <property type="component" value="Unassembled WGS sequence"/>
</dbReference>
<dbReference type="EMBL" id="QUSG01000003">
    <property type="protein sequence ID" value="KAA3529453.1"/>
    <property type="molecule type" value="Genomic_DNA"/>
</dbReference>
<dbReference type="PANTHER" id="PTHR46558">
    <property type="entry name" value="TRACRIPTIONAL REGULATORY PROTEIN-RELATED-RELATED"/>
    <property type="match status" value="1"/>
</dbReference>
<dbReference type="GeneID" id="60683511"/>
<proteinExistence type="predicted"/>
<sequence length="131" mass="14228">MTPFGDAVRGLRERKGVSQKDMAKAIGVTPAYLSALEHGRRGKPSFDLLQRIAGYFNIIWDEADDLFAVAGLSHPRVTLDTAGLPAAHTAFANRLAGMIRTLSPDVIEDLNALLSRSERDRQNPGNPVEAC</sequence>
<name>A0A109CQK0_AGRVI</name>
<dbReference type="RefSeq" id="WP_060718833.1">
    <property type="nucleotide sequence ID" value="NZ_AP023268.1"/>
</dbReference>
<dbReference type="EMBL" id="WPHU01000007">
    <property type="protein sequence ID" value="MVA57785.1"/>
    <property type="molecule type" value="Genomic_DNA"/>
</dbReference>
<dbReference type="Gene3D" id="1.10.260.40">
    <property type="entry name" value="lambda repressor-like DNA-binding domains"/>
    <property type="match status" value="1"/>
</dbReference>
<dbReference type="SMART" id="SM00530">
    <property type="entry name" value="HTH_XRE"/>
    <property type="match status" value="1"/>
</dbReference>
<dbReference type="Pfam" id="PF01381">
    <property type="entry name" value="HTH_3"/>
    <property type="match status" value="1"/>
</dbReference>
<dbReference type="PROSITE" id="PS50943">
    <property type="entry name" value="HTH_CROC1"/>
    <property type="match status" value="1"/>
</dbReference>
<protein>
    <submittedName>
        <fullName evidence="4">Helix-turn-helix domain-containing protein</fullName>
    </submittedName>
    <submittedName>
        <fullName evidence="3">XRE family transcriptional regulator</fullName>
    </submittedName>
</protein>
<evidence type="ECO:0000313" key="5">
    <source>
        <dbReference type="Proteomes" id="UP000436911"/>
    </source>
</evidence>
<evidence type="ECO:0000313" key="4">
    <source>
        <dbReference type="EMBL" id="MVA57785.1"/>
    </source>
</evidence>
<comment type="caution">
    <text evidence="3">The sequence shown here is derived from an EMBL/GenBank/DDBJ whole genome shotgun (WGS) entry which is preliminary data.</text>
</comment>
<dbReference type="AlphaFoldDB" id="A0A109CQK0"/>
<dbReference type="CDD" id="cd00093">
    <property type="entry name" value="HTH_XRE"/>
    <property type="match status" value="1"/>
</dbReference>
<reference evidence="3 5" key="1">
    <citation type="submission" date="2018-08" db="EMBL/GenBank/DDBJ databases">
        <title>Genome sequencing of Agrobacterium vitis strain ICMP 10754.</title>
        <authorList>
            <person name="Visnovsky S.B."/>
            <person name="Pitman A.R."/>
        </authorList>
    </citation>
    <scope>NUCLEOTIDE SEQUENCE [LARGE SCALE GENOMIC DNA]</scope>
    <source>
        <strain evidence="3 5">ICMP 10754</strain>
    </source>
</reference>
<organism evidence="3 5">
    <name type="scientific">Agrobacterium vitis</name>
    <name type="common">Rhizobium vitis</name>
    <dbReference type="NCBI Taxonomy" id="373"/>
    <lineage>
        <taxon>Bacteria</taxon>
        <taxon>Pseudomonadati</taxon>
        <taxon>Pseudomonadota</taxon>
        <taxon>Alphaproteobacteria</taxon>
        <taxon>Hyphomicrobiales</taxon>
        <taxon>Rhizobiaceae</taxon>
        <taxon>Rhizobium/Agrobacterium group</taxon>
        <taxon>Agrobacterium</taxon>
    </lineage>
</organism>